<dbReference type="EMBL" id="LJKE01000104">
    <property type="protein sequence ID" value="KZD55729.1"/>
    <property type="molecule type" value="Genomic_DNA"/>
</dbReference>
<name>A0A164LEI1_BACCE</name>
<dbReference type="AlphaFoldDB" id="A0A164LEI1"/>
<evidence type="ECO:0000313" key="2">
    <source>
        <dbReference type="Proteomes" id="UP000076482"/>
    </source>
</evidence>
<comment type="caution">
    <text evidence="1">The sequence shown here is derived from an EMBL/GenBank/DDBJ whole genome shotgun (WGS) entry which is preliminary data.</text>
</comment>
<dbReference type="Proteomes" id="UP000076482">
    <property type="component" value="Unassembled WGS sequence"/>
</dbReference>
<accession>A0A164LEI1</accession>
<organism evidence="1 2">
    <name type="scientific">Bacillus cereus</name>
    <dbReference type="NCBI Taxonomy" id="1396"/>
    <lineage>
        <taxon>Bacteria</taxon>
        <taxon>Bacillati</taxon>
        <taxon>Bacillota</taxon>
        <taxon>Bacilli</taxon>
        <taxon>Bacillales</taxon>
        <taxon>Bacillaceae</taxon>
        <taxon>Bacillus</taxon>
        <taxon>Bacillus cereus group</taxon>
    </lineage>
</organism>
<proteinExistence type="predicted"/>
<sequence>MIQIKCTYENDDYINTPFNGNLREAEEYYLGEHFNLGKTTDNMQKCIKVEEIK</sequence>
<protein>
    <submittedName>
        <fullName evidence="1">Uncharacterized protein</fullName>
    </submittedName>
</protein>
<dbReference type="PATRIC" id="fig|1396.535.peg.6046"/>
<gene>
    <name evidence="1" type="ORF">B4088_5474</name>
</gene>
<reference evidence="1 2" key="1">
    <citation type="submission" date="2015-09" db="EMBL/GenBank/DDBJ databases">
        <title>Bacillus cereus food isolates.</title>
        <authorList>
            <person name="Boekhorst J."/>
        </authorList>
    </citation>
    <scope>NUCLEOTIDE SEQUENCE [LARGE SCALE GENOMIC DNA]</scope>
    <source>
        <strain evidence="1 2">B4088</strain>
    </source>
</reference>
<evidence type="ECO:0000313" key="1">
    <source>
        <dbReference type="EMBL" id="KZD55729.1"/>
    </source>
</evidence>
<dbReference type="RefSeq" id="WP_201106563.1">
    <property type="nucleotide sequence ID" value="NZ_LJKE01000104.1"/>
</dbReference>